<dbReference type="SMART" id="SM00448">
    <property type="entry name" value="REC"/>
    <property type="match status" value="1"/>
</dbReference>
<protein>
    <recommendedName>
        <fullName evidence="9">AraC family transcriptional regulator</fullName>
    </recommendedName>
</protein>
<dbReference type="GO" id="GO:0003700">
    <property type="term" value="F:DNA-binding transcription factor activity"/>
    <property type="evidence" value="ECO:0007669"/>
    <property type="project" value="InterPro"/>
</dbReference>
<feature type="domain" description="Response regulatory" evidence="6">
    <location>
        <begin position="4"/>
        <end position="121"/>
    </location>
</feature>
<dbReference type="PRINTS" id="PR00032">
    <property type="entry name" value="HTHARAC"/>
</dbReference>
<dbReference type="PANTHER" id="PTHR43280:SF2">
    <property type="entry name" value="HTH-TYPE TRANSCRIPTIONAL REGULATOR EXSA"/>
    <property type="match status" value="1"/>
</dbReference>
<dbReference type="InterPro" id="IPR020449">
    <property type="entry name" value="Tscrpt_reg_AraC-type_HTH"/>
</dbReference>
<evidence type="ECO:0000313" key="8">
    <source>
        <dbReference type="Proteomes" id="UP000029500"/>
    </source>
</evidence>
<feature type="modified residue" description="4-aspartylphosphate" evidence="4">
    <location>
        <position position="56"/>
    </location>
</feature>
<keyword evidence="8" id="KW-1185">Reference proteome</keyword>
<dbReference type="SUPFAM" id="SSF46689">
    <property type="entry name" value="Homeodomain-like"/>
    <property type="match status" value="2"/>
</dbReference>
<dbReference type="Proteomes" id="UP000029500">
    <property type="component" value="Chromosome"/>
</dbReference>
<evidence type="ECO:0000256" key="4">
    <source>
        <dbReference type="PROSITE-ProRule" id="PRU00169"/>
    </source>
</evidence>
<evidence type="ECO:0000259" key="5">
    <source>
        <dbReference type="PROSITE" id="PS01124"/>
    </source>
</evidence>
<dbReference type="RefSeq" id="WP_025705890.1">
    <property type="nucleotide sequence ID" value="NZ_CP009287.1"/>
</dbReference>
<dbReference type="InterPro" id="IPR018062">
    <property type="entry name" value="HTH_AraC-typ_CS"/>
</dbReference>
<dbReference type="HOGENOM" id="CLU_000445_5_1_9"/>
<evidence type="ECO:0000313" key="7">
    <source>
        <dbReference type="EMBL" id="AIQ70290.1"/>
    </source>
</evidence>
<dbReference type="GO" id="GO:0043565">
    <property type="term" value="F:sequence-specific DNA binding"/>
    <property type="evidence" value="ECO:0007669"/>
    <property type="project" value="InterPro"/>
</dbReference>
<dbReference type="PANTHER" id="PTHR43280">
    <property type="entry name" value="ARAC-FAMILY TRANSCRIPTIONAL REGULATOR"/>
    <property type="match status" value="1"/>
</dbReference>
<keyword evidence="3" id="KW-0804">Transcription</keyword>
<dbReference type="eggNOG" id="COG2207">
    <property type="taxonomic scope" value="Bacteria"/>
</dbReference>
<evidence type="ECO:0008006" key="9">
    <source>
        <dbReference type="Google" id="ProtNLM"/>
    </source>
</evidence>
<dbReference type="InterPro" id="IPR009057">
    <property type="entry name" value="Homeodomain-like_sf"/>
</dbReference>
<dbReference type="Gene3D" id="3.40.50.2300">
    <property type="match status" value="1"/>
</dbReference>
<dbReference type="InterPro" id="IPR018060">
    <property type="entry name" value="HTH_AraC"/>
</dbReference>
<keyword evidence="4" id="KW-0597">Phosphoprotein</keyword>
<dbReference type="AlphaFoldDB" id="A0A089MD44"/>
<dbReference type="STRING" id="189425.PGRAT_23580"/>
<dbReference type="eggNOG" id="COG4753">
    <property type="taxonomic scope" value="Bacteria"/>
</dbReference>
<evidence type="ECO:0000256" key="1">
    <source>
        <dbReference type="ARBA" id="ARBA00023015"/>
    </source>
</evidence>
<evidence type="ECO:0000256" key="3">
    <source>
        <dbReference type="ARBA" id="ARBA00023163"/>
    </source>
</evidence>
<reference evidence="7 8" key="1">
    <citation type="submission" date="2014-08" db="EMBL/GenBank/DDBJ databases">
        <title>Comparative genomics of the Paenibacillus odorifer group.</title>
        <authorList>
            <person name="den Bakker H.C."/>
            <person name="Tsai Y.-C."/>
            <person name="Martin N."/>
            <person name="Korlach J."/>
            <person name="Wiedmann M."/>
        </authorList>
    </citation>
    <scope>NUCLEOTIDE SEQUENCE [LARGE SCALE GENOMIC DNA]</scope>
    <source>
        <strain evidence="7 8">DSM 15220</strain>
    </source>
</reference>
<sequence length="252" mass="29550">MNYTIVLVDDEKGIIDGLKVIIRRYLPQCEVIGFAYDGDEGFELVRRLQPHIVITDIRMLQVDGLEMIEKLKKEGVASKFIILSGYAEFEYARKGMYLGVRYYLNKPIEEDELQECMQQIINEIEQERISGELLTEYPPPAKESFTRKDIITEIKQYVANNFDKNISLADLSNRFYLNLNYLSQLFKEKTGQNYLEYLTQVRMERTKELLTGTDLKIYEIAQRVGYNDPTHFSKVFERLVGCKPTEYRKSQC</sequence>
<dbReference type="GO" id="GO:0000160">
    <property type="term" value="P:phosphorelay signal transduction system"/>
    <property type="evidence" value="ECO:0007669"/>
    <property type="project" value="InterPro"/>
</dbReference>
<keyword evidence="1" id="KW-0805">Transcription regulation</keyword>
<dbReference type="EMBL" id="CP009287">
    <property type="protein sequence ID" value="AIQ70290.1"/>
    <property type="molecule type" value="Genomic_DNA"/>
</dbReference>
<accession>A0A089MD44</accession>
<keyword evidence="2" id="KW-0238">DNA-binding</keyword>
<feature type="domain" description="HTH araC/xylS-type" evidence="5">
    <location>
        <begin position="152"/>
        <end position="250"/>
    </location>
</feature>
<dbReference type="CDD" id="cd17536">
    <property type="entry name" value="REC_YesN-like"/>
    <property type="match status" value="1"/>
</dbReference>
<dbReference type="PROSITE" id="PS50110">
    <property type="entry name" value="RESPONSE_REGULATORY"/>
    <property type="match status" value="1"/>
</dbReference>
<dbReference type="InterPro" id="IPR001789">
    <property type="entry name" value="Sig_transdc_resp-reg_receiver"/>
</dbReference>
<dbReference type="SUPFAM" id="SSF52172">
    <property type="entry name" value="CheY-like"/>
    <property type="match status" value="1"/>
</dbReference>
<dbReference type="Pfam" id="PF12833">
    <property type="entry name" value="HTH_18"/>
    <property type="match status" value="1"/>
</dbReference>
<dbReference type="Gene3D" id="1.10.10.60">
    <property type="entry name" value="Homeodomain-like"/>
    <property type="match status" value="2"/>
</dbReference>
<dbReference type="OrthoDB" id="1699at2"/>
<dbReference type="InterPro" id="IPR011006">
    <property type="entry name" value="CheY-like_superfamily"/>
</dbReference>
<dbReference type="SMART" id="SM00342">
    <property type="entry name" value="HTH_ARAC"/>
    <property type="match status" value="1"/>
</dbReference>
<gene>
    <name evidence="7" type="ORF">PGRAT_23580</name>
</gene>
<proteinExistence type="predicted"/>
<name>A0A089MD44_9BACL</name>
<dbReference type="KEGG" id="pgm:PGRAT_23580"/>
<evidence type="ECO:0000256" key="2">
    <source>
        <dbReference type="ARBA" id="ARBA00023125"/>
    </source>
</evidence>
<dbReference type="PROSITE" id="PS01124">
    <property type="entry name" value="HTH_ARAC_FAMILY_2"/>
    <property type="match status" value="1"/>
</dbReference>
<dbReference type="Pfam" id="PF00072">
    <property type="entry name" value="Response_reg"/>
    <property type="match status" value="1"/>
</dbReference>
<dbReference type="PROSITE" id="PS00041">
    <property type="entry name" value="HTH_ARAC_FAMILY_1"/>
    <property type="match status" value="1"/>
</dbReference>
<evidence type="ECO:0000259" key="6">
    <source>
        <dbReference type="PROSITE" id="PS50110"/>
    </source>
</evidence>
<organism evidence="7 8">
    <name type="scientific">Paenibacillus graminis</name>
    <dbReference type="NCBI Taxonomy" id="189425"/>
    <lineage>
        <taxon>Bacteria</taxon>
        <taxon>Bacillati</taxon>
        <taxon>Bacillota</taxon>
        <taxon>Bacilli</taxon>
        <taxon>Bacillales</taxon>
        <taxon>Paenibacillaceae</taxon>
        <taxon>Paenibacillus</taxon>
    </lineage>
</organism>